<feature type="region of interest" description="Disordered" evidence="1">
    <location>
        <begin position="1"/>
        <end position="23"/>
    </location>
</feature>
<reference evidence="3" key="1">
    <citation type="journal article" date="2005" name="Nature">
        <title>The map-based sequence of the rice genome.</title>
        <authorList>
            <consortium name="International rice genome sequencing project (IRGSP)"/>
            <person name="Matsumoto T."/>
            <person name="Wu J."/>
            <person name="Kanamori H."/>
            <person name="Katayose Y."/>
            <person name="Fujisawa M."/>
            <person name="Namiki N."/>
            <person name="Mizuno H."/>
            <person name="Yamamoto K."/>
            <person name="Antonio B.A."/>
            <person name="Baba T."/>
            <person name="Sakata K."/>
            <person name="Nagamura Y."/>
            <person name="Aoki H."/>
            <person name="Arikawa K."/>
            <person name="Arita K."/>
            <person name="Bito T."/>
            <person name="Chiden Y."/>
            <person name="Fujitsuka N."/>
            <person name="Fukunaka R."/>
            <person name="Hamada M."/>
            <person name="Harada C."/>
            <person name="Hayashi A."/>
            <person name="Hijishita S."/>
            <person name="Honda M."/>
            <person name="Hosokawa S."/>
            <person name="Ichikawa Y."/>
            <person name="Idonuma A."/>
            <person name="Iijima M."/>
            <person name="Ikeda M."/>
            <person name="Ikeno M."/>
            <person name="Ito K."/>
            <person name="Ito S."/>
            <person name="Ito T."/>
            <person name="Ito Y."/>
            <person name="Ito Y."/>
            <person name="Iwabuchi A."/>
            <person name="Kamiya K."/>
            <person name="Karasawa W."/>
            <person name="Kurita K."/>
            <person name="Katagiri S."/>
            <person name="Kikuta A."/>
            <person name="Kobayashi H."/>
            <person name="Kobayashi N."/>
            <person name="Machita K."/>
            <person name="Maehara T."/>
            <person name="Masukawa M."/>
            <person name="Mizubayashi T."/>
            <person name="Mukai Y."/>
            <person name="Nagasaki H."/>
            <person name="Nagata Y."/>
            <person name="Naito S."/>
            <person name="Nakashima M."/>
            <person name="Nakama Y."/>
            <person name="Nakamichi Y."/>
            <person name="Nakamura M."/>
            <person name="Meguro A."/>
            <person name="Negishi M."/>
            <person name="Ohta I."/>
            <person name="Ohta T."/>
            <person name="Okamoto M."/>
            <person name="Ono N."/>
            <person name="Saji S."/>
            <person name="Sakaguchi M."/>
            <person name="Sakai K."/>
            <person name="Shibata M."/>
            <person name="Shimokawa T."/>
            <person name="Song J."/>
            <person name="Takazaki Y."/>
            <person name="Terasawa K."/>
            <person name="Tsugane M."/>
            <person name="Tsuji K."/>
            <person name="Ueda S."/>
            <person name="Waki K."/>
            <person name="Yamagata H."/>
            <person name="Yamamoto M."/>
            <person name="Yamamoto S."/>
            <person name="Yamane H."/>
            <person name="Yoshiki S."/>
            <person name="Yoshihara R."/>
            <person name="Yukawa K."/>
            <person name="Zhong H."/>
            <person name="Yano M."/>
            <person name="Yuan Q."/>
            <person name="Ouyang S."/>
            <person name="Liu J."/>
            <person name="Jones K.M."/>
            <person name="Gansberger K."/>
            <person name="Moffat K."/>
            <person name="Hill J."/>
            <person name="Bera J."/>
            <person name="Fadrosh D."/>
            <person name="Jin S."/>
            <person name="Johri S."/>
            <person name="Kim M."/>
            <person name="Overton L."/>
            <person name="Reardon M."/>
            <person name="Tsitrin T."/>
            <person name="Vuong H."/>
            <person name="Weaver B."/>
            <person name="Ciecko A."/>
            <person name="Tallon L."/>
            <person name="Jackson J."/>
            <person name="Pai G."/>
            <person name="Aken S.V."/>
            <person name="Utterback T."/>
            <person name="Reidmuller S."/>
            <person name="Feldblyum T."/>
            <person name="Hsiao J."/>
            <person name="Zismann V."/>
            <person name="Iobst S."/>
            <person name="de Vazeille A.R."/>
            <person name="Buell C.R."/>
            <person name="Ying K."/>
            <person name="Li Y."/>
            <person name="Lu T."/>
            <person name="Huang Y."/>
            <person name="Zhao Q."/>
            <person name="Feng Q."/>
            <person name="Zhang L."/>
            <person name="Zhu J."/>
            <person name="Weng Q."/>
            <person name="Mu J."/>
            <person name="Lu Y."/>
            <person name="Fan D."/>
            <person name="Liu Y."/>
            <person name="Guan J."/>
            <person name="Zhang Y."/>
            <person name="Yu S."/>
            <person name="Liu X."/>
            <person name="Zhang Y."/>
            <person name="Hong G."/>
            <person name="Han B."/>
            <person name="Choisne N."/>
            <person name="Demange N."/>
            <person name="Orjeda G."/>
            <person name="Samain S."/>
            <person name="Cattolico L."/>
            <person name="Pelletier E."/>
            <person name="Couloux A."/>
            <person name="Segurens B."/>
            <person name="Wincker P."/>
            <person name="D'Hont A."/>
            <person name="Scarpelli C."/>
            <person name="Weissenbach J."/>
            <person name="Salanoubat M."/>
            <person name="Quetier F."/>
            <person name="Yu Y."/>
            <person name="Kim H.R."/>
            <person name="Rambo T."/>
            <person name="Currie J."/>
            <person name="Collura K."/>
            <person name="Luo M."/>
            <person name="Yang T."/>
            <person name="Ammiraju J.S.S."/>
            <person name="Engler F."/>
            <person name="Soderlund C."/>
            <person name="Wing R.A."/>
            <person name="Palmer L.E."/>
            <person name="de la Bastide M."/>
            <person name="Spiegel L."/>
            <person name="Nascimento L."/>
            <person name="Zutavern T."/>
            <person name="O'Shaughnessy A."/>
            <person name="Dike S."/>
            <person name="Dedhia N."/>
            <person name="Preston R."/>
            <person name="Balija V."/>
            <person name="McCombie W.R."/>
            <person name="Chow T."/>
            <person name="Chen H."/>
            <person name="Chung M."/>
            <person name="Chen C."/>
            <person name="Shaw J."/>
            <person name="Wu H."/>
            <person name="Hsiao K."/>
            <person name="Chao Y."/>
            <person name="Chu M."/>
            <person name="Cheng C."/>
            <person name="Hour A."/>
            <person name="Lee P."/>
            <person name="Lin S."/>
            <person name="Lin Y."/>
            <person name="Liou J."/>
            <person name="Liu S."/>
            <person name="Hsing Y."/>
            <person name="Raghuvanshi S."/>
            <person name="Mohanty A."/>
            <person name="Bharti A.K."/>
            <person name="Gaur A."/>
            <person name="Gupta V."/>
            <person name="Kumar D."/>
            <person name="Ravi V."/>
            <person name="Vij S."/>
            <person name="Kapur A."/>
            <person name="Khurana P."/>
            <person name="Khurana P."/>
            <person name="Khurana J.P."/>
            <person name="Tyagi A.K."/>
            <person name="Gaikwad K."/>
            <person name="Singh A."/>
            <person name="Dalal V."/>
            <person name="Srivastava S."/>
            <person name="Dixit A."/>
            <person name="Pal A.K."/>
            <person name="Ghazi I.A."/>
            <person name="Yadav M."/>
            <person name="Pandit A."/>
            <person name="Bhargava A."/>
            <person name="Sureshbabu K."/>
            <person name="Batra K."/>
            <person name="Sharma T.R."/>
            <person name="Mohapatra T."/>
            <person name="Singh N.K."/>
            <person name="Messing J."/>
            <person name="Nelson A.B."/>
            <person name="Fuks G."/>
            <person name="Kavchok S."/>
            <person name="Keizer G."/>
            <person name="Linton E."/>
            <person name="Llaca V."/>
            <person name="Song R."/>
            <person name="Tanyolac B."/>
            <person name="Young S."/>
            <person name="Ho-Il K."/>
            <person name="Hahn J.H."/>
            <person name="Sangsakoo G."/>
            <person name="Vanavichit A."/>
            <person name="de Mattos Luiz.A.T."/>
            <person name="Zimmer P.D."/>
            <person name="Malone G."/>
            <person name="Dellagostin O."/>
            <person name="de Oliveira A.C."/>
            <person name="Bevan M."/>
            <person name="Bancroft I."/>
            <person name="Minx P."/>
            <person name="Cordum H."/>
            <person name="Wilson R."/>
            <person name="Cheng Z."/>
            <person name="Jin W."/>
            <person name="Jiang J."/>
            <person name="Leong S.A."/>
            <person name="Iwama H."/>
            <person name="Gojobori T."/>
            <person name="Itoh T."/>
            <person name="Niimura Y."/>
            <person name="Fujii Y."/>
            <person name="Habara T."/>
            <person name="Sakai H."/>
            <person name="Sato Y."/>
            <person name="Wilson G."/>
            <person name="Kumar K."/>
            <person name="McCouch S."/>
            <person name="Juretic N."/>
            <person name="Hoen D."/>
            <person name="Wright S."/>
            <person name="Bruskiewich R."/>
            <person name="Bureau T."/>
            <person name="Miyao A."/>
            <person name="Hirochika H."/>
            <person name="Nishikawa T."/>
            <person name="Kadowaki K."/>
            <person name="Sugiura M."/>
            <person name="Burr B."/>
            <person name="Sasaki T."/>
        </authorList>
    </citation>
    <scope>NUCLEOTIDE SEQUENCE [LARGE SCALE GENOMIC DNA]</scope>
    <source>
        <strain evidence="3">cv. Nipponbare</strain>
    </source>
</reference>
<feature type="compositionally biased region" description="Basic residues" evidence="1">
    <location>
        <begin position="11"/>
        <end position="23"/>
    </location>
</feature>
<gene>
    <name evidence="2" type="primary">P0567H04.31</name>
</gene>
<reference evidence="3" key="2">
    <citation type="journal article" date="2008" name="Nucleic Acids Res.">
        <title>The rice annotation project database (RAP-DB): 2008 update.</title>
        <authorList>
            <consortium name="The rice annotation project (RAP)"/>
        </authorList>
    </citation>
    <scope>GENOME REANNOTATION</scope>
    <source>
        <strain evidence="3">cv. Nipponbare</strain>
    </source>
</reference>
<protein>
    <submittedName>
        <fullName evidence="2">Uncharacterized protein</fullName>
    </submittedName>
</protein>
<dbReference type="EMBL" id="AP005195">
    <property type="protein sequence ID" value="BAC84046.1"/>
    <property type="molecule type" value="Genomic_DNA"/>
</dbReference>
<evidence type="ECO:0000313" key="2">
    <source>
        <dbReference type="EMBL" id="BAC84046.1"/>
    </source>
</evidence>
<dbReference type="Proteomes" id="UP000000763">
    <property type="component" value="Chromosome 7"/>
</dbReference>
<evidence type="ECO:0000313" key="3">
    <source>
        <dbReference type="Proteomes" id="UP000000763"/>
    </source>
</evidence>
<organism evidence="2 3">
    <name type="scientific">Oryza sativa subsp. japonica</name>
    <name type="common">Rice</name>
    <dbReference type="NCBI Taxonomy" id="39947"/>
    <lineage>
        <taxon>Eukaryota</taxon>
        <taxon>Viridiplantae</taxon>
        <taxon>Streptophyta</taxon>
        <taxon>Embryophyta</taxon>
        <taxon>Tracheophyta</taxon>
        <taxon>Spermatophyta</taxon>
        <taxon>Magnoliopsida</taxon>
        <taxon>Liliopsida</taxon>
        <taxon>Poales</taxon>
        <taxon>Poaceae</taxon>
        <taxon>BOP clade</taxon>
        <taxon>Oryzoideae</taxon>
        <taxon>Oryzeae</taxon>
        <taxon>Oryzinae</taxon>
        <taxon>Oryza</taxon>
        <taxon>Oryza sativa</taxon>
    </lineage>
</organism>
<accession>Q6Z3Z8</accession>
<dbReference type="AlphaFoldDB" id="Q6Z3Z8"/>
<evidence type="ECO:0000256" key="1">
    <source>
        <dbReference type="SAM" id="MobiDB-lite"/>
    </source>
</evidence>
<sequence>MICAEKENGKTPRRIRARRRRQPRRTSCQLLRFGIRVLILEGRARPGGHILEAMSEYLHLFPADSSMPRGSESSVRISITREKSRARCSDELQKRRRRLRLYSTVAHRRWWPAAVARSDTNGYQLVPIDLLGTNKYQIWHR</sequence>
<name>Q6Z3Z8_ORYSJ</name>
<feature type="compositionally biased region" description="Basic and acidic residues" evidence="1">
    <location>
        <begin position="1"/>
        <end position="10"/>
    </location>
</feature>
<proteinExistence type="predicted"/>